<dbReference type="RefSeq" id="WP_092219857.1">
    <property type="nucleotide sequence ID" value="NZ_FNJI01000004.1"/>
</dbReference>
<name>A0A1H0LA13_9BACT</name>
<accession>A0A1H0LA13</accession>
<evidence type="ECO:0000313" key="3">
    <source>
        <dbReference type="EMBL" id="SDO64843.1"/>
    </source>
</evidence>
<evidence type="ECO:0000259" key="2">
    <source>
        <dbReference type="PROSITE" id="PS50943"/>
    </source>
</evidence>
<dbReference type="Gene3D" id="1.10.260.40">
    <property type="entry name" value="lambda repressor-like DNA-binding domains"/>
    <property type="match status" value="1"/>
</dbReference>
<dbReference type="PANTHER" id="PTHR46797">
    <property type="entry name" value="HTH-TYPE TRANSCRIPTIONAL REGULATOR"/>
    <property type="match status" value="1"/>
</dbReference>
<organism evidence="3 4">
    <name type="scientific">Desulforhopalus singaporensis</name>
    <dbReference type="NCBI Taxonomy" id="91360"/>
    <lineage>
        <taxon>Bacteria</taxon>
        <taxon>Pseudomonadati</taxon>
        <taxon>Thermodesulfobacteriota</taxon>
        <taxon>Desulfobulbia</taxon>
        <taxon>Desulfobulbales</taxon>
        <taxon>Desulfocapsaceae</taxon>
        <taxon>Desulforhopalus</taxon>
    </lineage>
</organism>
<gene>
    <name evidence="3" type="ORF">SAMN05660330_00713</name>
</gene>
<dbReference type="InterPro" id="IPR011051">
    <property type="entry name" value="RmlC_Cupin_sf"/>
</dbReference>
<reference evidence="3 4" key="1">
    <citation type="submission" date="2016-10" db="EMBL/GenBank/DDBJ databases">
        <authorList>
            <person name="de Groot N.N."/>
        </authorList>
    </citation>
    <scope>NUCLEOTIDE SEQUENCE [LARGE SCALE GENOMIC DNA]</scope>
    <source>
        <strain evidence="3 4">DSM 12130</strain>
    </source>
</reference>
<dbReference type="OrthoDB" id="5343295at2"/>
<dbReference type="AlphaFoldDB" id="A0A1H0LA13"/>
<evidence type="ECO:0000256" key="1">
    <source>
        <dbReference type="ARBA" id="ARBA00023125"/>
    </source>
</evidence>
<keyword evidence="1" id="KW-0238">DNA-binding</keyword>
<dbReference type="InterPro" id="IPR010982">
    <property type="entry name" value="Lambda_DNA-bd_dom_sf"/>
</dbReference>
<dbReference type="CDD" id="cd02209">
    <property type="entry name" value="cupin_XRE_C"/>
    <property type="match status" value="1"/>
</dbReference>
<dbReference type="GO" id="GO:0003700">
    <property type="term" value="F:DNA-binding transcription factor activity"/>
    <property type="evidence" value="ECO:0007669"/>
    <property type="project" value="TreeGrafter"/>
</dbReference>
<dbReference type="GO" id="GO:0003677">
    <property type="term" value="F:DNA binding"/>
    <property type="evidence" value="ECO:0007669"/>
    <property type="project" value="UniProtKB-KW"/>
</dbReference>
<dbReference type="Pfam" id="PF01381">
    <property type="entry name" value="HTH_3"/>
    <property type="match status" value="1"/>
</dbReference>
<dbReference type="InterPro" id="IPR014710">
    <property type="entry name" value="RmlC-like_jellyroll"/>
</dbReference>
<dbReference type="SUPFAM" id="SSF51182">
    <property type="entry name" value="RmlC-like cupins"/>
    <property type="match status" value="1"/>
</dbReference>
<dbReference type="InterPro" id="IPR001387">
    <property type="entry name" value="Cro/C1-type_HTH"/>
</dbReference>
<dbReference type="STRING" id="91360.SAMN05660330_00713"/>
<proteinExistence type="predicted"/>
<dbReference type="SUPFAM" id="SSF47413">
    <property type="entry name" value="lambda repressor-like DNA-binding domains"/>
    <property type="match status" value="1"/>
</dbReference>
<dbReference type="Pfam" id="PF07883">
    <property type="entry name" value="Cupin_2"/>
    <property type="match status" value="1"/>
</dbReference>
<sequence>MNHALVSLDLGSQVRKLRNKRGLTLQDLADLTGLSKPNLSQIENNLVTPPIATLLKISSALGVGIGFFFKESEPDRDIVVVRREDRTGIAKGPHVSQIGYQYEPLAYPKVEKMMEPFIVHMEERAAEDIVYNNHRGEEFLYVLNGTLEFHRGETTVTLNQGDSLYFDSSLPHGYRGVGGTVITLVVIYRPD</sequence>
<dbReference type="EMBL" id="FNJI01000004">
    <property type="protein sequence ID" value="SDO64843.1"/>
    <property type="molecule type" value="Genomic_DNA"/>
</dbReference>
<dbReference type="Gene3D" id="2.60.120.10">
    <property type="entry name" value="Jelly Rolls"/>
    <property type="match status" value="1"/>
</dbReference>
<dbReference type="PANTHER" id="PTHR46797:SF19">
    <property type="entry name" value="BLL2473 PROTEIN"/>
    <property type="match status" value="1"/>
</dbReference>
<dbReference type="SMART" id="SM00530">
    <property type="entry name" value="HTH_XRE"/>
    <property type="match status" value="1"/>
</dbReference>
<dbReference type="InterPro" id="IPR013096">
    <property type="entry name" value="Cupin_2"/>
</dbReference>
<dbReference type="CDD" id="cd00093">
    <property type="entry name" value="HTH_XRE"/>
    <property type="match status" value="1"/>
</dbReference>
<keyword evidence="4" id="KW-1185">Reference proteome</keyword>
<protein>
    <submittedName>
        <fullName evidence="3">Transcriptional regulator, XRE family with cupin sensor</fullName>
    </submittedName>
</protein>
<dbReference type="PROSITE" id="PS50943">
    <property type="entry name" value="HTH_CROC1"/>
    <property type="match status" value="1"/>
</dbReference>
<dbReference type="Proteomes" id="UP000199073">
    <property type="component" value="Unassembled WGS sequence"/>
</dbReference>
<evidence type="ECO:0000313" key="4">
    <source>
        <dbReference type="Proteomes" id="UP000199073"/>
    </source>
</evidence>
<dbReference type="GO" id="GO:0005829">
    <property type="term" value="C:cytosol"/>
    <property type="evidence" value="ECO:0007669"/>
    <property type="project" value="TreeGrafter"/>
</dbReference>
<feature type="domain" description="HTH cro/C1-type" evidence="2">
    <location>
        <begin position="14"/>
        <end position="68"/>
    </location>
</feature>
<dbReference type="InterPro" id="IPR050807">
    <property type="entry name" value="TransReg_Diox_bact_type"/>
</dbReference>